<comment type="caution">
    <text evidence="2">The sequence shown here is derived from an EMBL/GenBank/DDBJ whole genome shotgun (WGS) entry which is preliminary data.</text>
</comment>
<evidence type="ECO:0000313" key="3">
    <source>
        <dbReference type="Proteomes" id="UP000230842"/>
    </source>
</evidence>
<protein>
    <recommendedName>
        <fullName evidence="1">Serine aminopeptidase S33 domain-containing protein</fullName>
    </recommendedName>
</protein>
<accession>A0A2M9BIK9</accession>
<dbReference type="SUPFAM" id="SSF53474">
    <property type="entry name" value="alpha/beta-Hydrolases"/>
    <property type="match status" value="1"/>
</dbReference>
<dbReference type="InterPro" id="IPR022742">
    <property type="entry name" value="Hydrolase_4"/>
</dbReference>
<organism evidence="2 3">
    <name type="scientific">Mumia flava</name>
    <dbReference type="NCBI Taxonomy" id="1348852"/>
    <lineage>
        <taxon>Bacteria</taxon>
        <taxon>Bacillati</taxon>
        <taxon>Actinomycetota</taxon>
        <taxon>Actinomycetes</taxon>
        <taxon>Propionibacteriales</taxon>
        <taxon>Nocardioidaceae</taxon>
        <taxon>Mumia</taxon>
    </lineage>
</organism>
<name>A0A2M9BIK9_9ACTN</name>
<dbReference type="AlphaFoldDB" id="A0A2M9BIK9"/>
<dbReference type="InterPro" id="IPR029058">
    <property type="entry name" value="AB_hydrolase_fold"/>
</dbReference>
<dbReference type="Gene3D" id="3.40.50.1820">
    <property type="entry name" value="alpha/beta hydrolase"/>
    <property type="match status" value="1"/>
</dbReference>
<dbReference type="Pfam" id="PF12146">
    <property type="entry name" value="Hydrolase_4"/>
    <property type="match status" value="1"/>
</dbReference>
<dbReference type="EMBL" id="PGEZ01000001">
    <property type="protein sequence ID" value="PJJ57773.1"/>
    <property type="molecule type" value="Genomic_DNA"/>
</dbReference>
<keyword evidence="3" id="KW-1185">Reference proteome</keyword>
<feature type="domain" description="Serine aminopeptidase S33" evidence="1">
    <location>
        <begin position="69"/>
        <end position="175"/>
    </location>
</feature>
<evidence type="ECO:0000259" key="1">
    <source>
        <dbReference type="Pfam" id="PF12146"/>
    </source>
</evidence>
<gene>
    <name evidence="2" type="ORF">CLV56_2011</name>
</gene>
<proteinExistence type="predicted"/>
<sequence>MSAVVLGVLGAVVALVWSMQRTLIYFPDASAPPPADRVIAGATDVTFTTSDGLELAAWFVPPAPAADRDLAVLVAPGNGGHRAGRADLAEALRARGFAVLLMDYRGYGGNPGDPTEEGLLSDARAAVGALASRGYPPARTLYLGESLGCGVVAELQAEVPPAAILLRSPFVSLTEVGSHHYPYLPVRWLLRDRFEVASRLSDSSVPVTVVSGDADTIVPPEQSARVAEAAGTLVEHEVIDGAGHNDPVMFGPRVADAAVRLADATDR</sequence>
<dbReference type="PANTHER" id="PTHR12277:SF79">
    <property type="entry name" value="XAA-PRO DIPEPTIDYL-PEPTIDASE-RELATED"/>
    <property type="match status" value="1"/>
</dbReference>
<dbReference type="PANTHER" id="PTHR12277">
    <property type="entry name" value="ALPHA/BETA HYDROLASE DOMAIN-CONTAINING PROTEIN"/>
    <property type="match status" value="1"/>
</dbReference>
<evidence type="ECO:0000313" key="2">
    <source>
        <dbReference type="EMBL" id="PJJ57773.1"/>
    </source>
</evidence>
<reference evidence="2 3" key="1">
    <citation type="submission" date="2017-11" db="EMBL/GenBank/DDBJ databases">
        <title>Genomic Encyclopedia of Archaeal and Bacterial Type Strains, Phase II (KMG-II): From Individual Species to Whole Genera.</title>
        <authorList>
            <person name="Goeker M."/>
        </authorList>
    </citation>
    <scope>NUCLEOTIDE SEQUENCE [LARGE SCALE GENOMIC DNA]</scope>
    <source>
        <strain evidence="2 3">DSM 27763</strain>
    </source>
</reference>
<dbReference type="Proteomes" id="UP000230842">
    <property type="component" value="Unassembled WGS sequence"/>
</dbReference>